<dbReference type="CDD" id="cd06582">
    <property type="entry name" value="TM_PBP1_LivH_like"/>
    <property type="match status" value="1"/>
</dbReference>
<dbReference type="GO" id="GO:0005886">
    <property type="term" value="C:plasma membrane"/>
    <property type="evidence" value="ECO:0007669"/>
    <property type="project" value="UniProtKB-SubCell"/>
</dbReference>
<evidence type="ECO:0000313" key="11">
    <source>
        <dbReference type="Proteomes" id="UP000233293"/>
    </source>
</evidence>
<keyword evidence="5" id="KW-0029">Amino-acid transport</keyword>
<keyword evidence="6 9" id="KW-1133">Transmembrane helix</keyword>
<dbReference type="EMBL" id="PIUM01000038">
    <property type="protein sequence ID" value="PKU22077.1"/>
    <property type="molecule type" value="Genomic_DNA"/>
</dbReference>
<dbReference type="Proteomes" id="UP000233293">
    <property type="component" value="Unassembled WGS sequence"/>
</dbReference>
<name>A0A2N3PNW6_9PROT</name>
<evidence type="ECO:0000256" key="5">
    <source>
        <dbReference type="ARBA" id="ARBA00022970"/>
    </source>
</evidence>
<proteinExistence type="inferred from homology"/>
<dbReference type="RefSeq" id="WP_101253081.1">
    <property type="nucleotide sequence ID" value="NZ_PIUM01000038.1"/>
</dbReference>
<evidence type="ECO:0000256" key="7">
    <source>
        <dbReference type="ARBA" id="ARBA00023136"/>
    </source>
</evidence>
<evidence type="ECO:0000256" key="1">
    <source>
        <dbReference type="ARBA" id="ARBA00004651"/>
    </source>
</evidence>
<comment type="similarity">
    <text evidence="8">Belongs to the binding-protein-dependent transport system permease family. LivHM subfamily.</text>
</comment>
<feature type="transmembrane region" description="Helical" evidence="9">
    <location>
        <begin position="47"/>
        <end position="78"/>
    </location>
</feature>
<feature type="transmembrane region" description="Helical" evidence="9">
    <location>
        <begin position="188"/>
        <end position="208"/>
    </location>
</feature>
<organism evidence="10 11">
    <name type="scientific">Telmatospirillum siberiense</name>
    <dbReference type="NCBI Taxonomy" id="382514"/>
    <lineage>
        <taxon>Bacteria</taxon>
        <taxon>Pseudomonadati</taxon>
        <taxon>Pseudomonadota</taxon>
        <taxon>Alphaproteobacteria</taxon>
        <taxon>Rhodospirillales</taxon>
        <taxon>Rhodospirillaceae</taxon>
        <taxon>Telmatospirillum</taxon>
    </lineage>
</organism>
<dbReference type="GO" id="GO:0006865">
    <property type="term" value="P:amino acid transport"/>
    <property type="evidence" value="ECO:0007669"/>
    <property type="project" value="UniProtKB-KW"/>
</dbReference>
<feature type="transmembrane region" description="Helical" evidence="9">
    <location>
        <begin position="136"/>
        <end position="156"/>
    </location>
</feature>
<comment type="subcellular location">
    <subcellularLocation>
        <location evidence="1">Cell membrane</location>
        <topology evidence="1">Multi-pass membrane protein</topology>
    </subcellularLocation>
</comment>
<evidence type="ECO:0000256" key="9">
    <source>
        <dbReference type="SAM" id="Phobius"/>
    </source>
</evidence>
<keyword evidence="11" id="KW-1185">Reference proteome</keyword>
<keyword evidence="2" id="KW-0813">Transport</keyword>
<feature type="transmembrane region" description="Helical" evidence="9">
    <location>
        <begin position="220"/>
        <end position="244"/>
    </location>
</feature>
<keyword evidence="4 9" id="KW-0812">Transmembrane</keyword>
<dbReference type="PANTHER" id="PTHR11795">
    <property type="entry name" value="BRANCHED-CHAIN AMINO ACID TRANSPORT SYSTEM PERMEASE PROTEIN LIVH"/>
    <property type="match status" value="1"/>
</dbReference>
<feature type="transmembrane region" description="Helical" evidence="9">
    <location>
        <begin position="12"/>
        <end position="35"/>
    </location>
</feature>
<dbReference type="OrthoDB" id="8126477at2"/>
<protein>
    <submittedName>
        <fullName evidence="10">Branched-chain amino acid ABC transporter permease</fullName>
    </submittedName>
</protein>
<comment type="caution">
    <text evidence="10">The sequence shown here is derived from an EMBL/GenBank/DDBJ whole genome shotgun (WGS) entry which is preliminary data.</text>
</comment>
<sequence>MNNIFEYLLDTTNYIIIVAVVTLGLAIIFGLMHIINMAHGEFMMMGAYMVVVANSFGISAWGAIIAAPLAIAFFGLAVEEILIRRIHTRLAGTILATSGLALVLRQGAVLIFGPGARTVQPPLSTTVHIFQTPYPAYRLCVMGMTLLVILSVYLLFFRTRWGLIARAVMINREMASCLGVDSRHFDRITFAVGAGLAGFAGAIIAPTISIDPSMGSSYGALAFLAVLLGGMASTLAPMVGAALLGSVQSLGATFISSTWAPAITLIMAIASIRLFPRGLFRQKDRIV</sequence>
<keyword evidence="7 9" id="KW-0472">Membrane</keyword>
<evidence type="ECO:0000313" key="10">
    <source>
        <dbReference type="EMBL" id="PKU22077.1"/>
    </source>
</evidence>
<keyword evidence="3" id="KW-1003">Cell membrane</keyword>
<dbReference type="GO" id="GO:0022857">
    <property type="term" value="F:transmembrane transporter activity"/>
    <property type="evidence" value="ECO:0007669"/>
    <property type="project" value="InterPro"/>
</dbReference>
<evidence type="ECO:0000256" key="8">
    <source>
        <dbReference type="ARBA" id="ARBA00037998"/>
    </source>
</evidence>
<dbReference type="AlphaFoldDB" id="A0A2N3PNW6"/>
<dbReference type="InterPro" id="IPR001851">
    <property type="entry name" value="ABC_transp_permease"/>
</dbReference>
<dbReference type="PANTHER" id="PTHR11795:SF447">
    <property type="entry name" value="ABC TRANSPORTER PERMEASE PROTEIN"/>
    <property type="match status" value="1"/>
</dbReference>
<evidence type="ECO:0000256" key="6">
    <source>
        <dbReference type="ARBA" id="ARBA00022989"/>
    </source>
</evidence>
<feature type="transmembrane region" description="Helical" evidence="9">
    <location>
        <begin position="90"/>
        <end position="116"/>
    </location>
</feature>
<dbReference type="InterPro" id="IPR052157">
    <property type="entry name" value="BCAA_transport_permease"/>
</dbReference>
<evidence type="ECO:0000256" key="3">
    <source>
        <dbReference type="ARBA" id="ARBA00022475"/>
    </source>
</evidence>
<reference evidence="11" key="1">
    <citation type="submission" date="2017-12" db="EMBL/GenBank/DDBJ databases">
        <title>Draft genome sequence of Telmatospirillum siberiense 26-4b1T, an acidotolerant peatland alphaproteobacterium potentially involved in sulfur cycling.</title>
        <authorList>
            <person name="Hausmann B."/>
            <person name="Pjevac P."/>
            <person name="Schreck K."/>
            <person name="Herbold C.W."/>
            <person name="Daims H."/>
            <person name="Wagner M."/>
            <person name="Pester M."/>
            <person name="Loy A."/>
        </authorList>
    </citation>
    <scope>NUCLEOTIDE SEQUENCE [LARGE SCALE GENOMIC DNA]</scope>
    <source>
        <strain evidence="11">26-4b1</strain>
    </source>
</reference>
<feature type="transmembrane region" description="Helical" evidence="9">
    <location>
        <begin position="250"/>
        <end position="275"/>
    </location>
</feature>
<evidence type="ECO:0000256" key="2">
    <source>
        <dbReference type="ARBA" id="ARBA00022448"/>
    </source>
</evidence>
<gene>
    <name evidence="10" type="ORF">CWS72_23465</name>
</gene>
<accession>A0A2N3PNW6</accession>
<dbReference type="Pfam" id="PF02653">
    <property type="entry name" value="BPD_transp_2"/>
    <property type="match status" value="1"/>
</dbReference>
<evidence type="ECO:0000256" key="4">
    <source>
        <dbReference type="ARBA" id="ARBA00022692"/>
    </source>
</evidence>